<accession>A0AA38HZ69</accession>
<dbReference type="SMART" id="SM00449">
    <property type="entry name" value="SPRY"/>
    <property type="match status" value="1"/>
</dbReference>
<dbReference type="PANTHER" id="PTHR12245:SF5">
    <property type="entry name" value="SPRY DOMAIN-CONTAINING SOCS BOX PROTEIN 3"/>
    <property type="match status" value="1"/>
</dbReference>
<gene>
    <name evidence="4" type="ORF">Zmor_023857</name>
</gene>
<dbReference type="GO" id="GO:0019005">
    <property type="term" value="C:SCF ubiquitin ligase complex"/>
    <property type="evidence" value="ECO:0007669"/>
    <property type="project" value="TreeGrafter"/>
</dbReference>
<sequence>MEYDQNQLMLKYVNPMCTEKCWNNMIDGKLQCNCADGDIYSWKWEKHEDTCAILTKDNCEVIFHPVYSSGTAALRGTTSFTKNVHHFWEMKMLSNLYGTDVMVGVGTSKVVFSVWGNRFFSLLGCNKFSWGYSYNGEIHHDNVRTCYGSRFGLGSLIGVHLDMCKGTLEYYMNRRPLGIAFKGLKTHELYPMICSTAAQSAMKMTFAISVESSLQLMCLQLILKHPQLYNQFKNIPGLKRIYENNFFWLFPKEYEDSKRRVKNDGKSLKRRKMIKSKQNE</sequence>
<feature type="compositionally biased region" description="Basic residues" evidence="2">
    <location>
        <begin position="268"/>
        <end position="280"/>
    </location>
</feature>
<dbReference type="InterPro" id="IPR035754">
    <property type="entry name" value="SPRY_SPSB3"/>
</dbReference>
<dbReference type="AlphaFoldDB" id="A0AA38HZ69"/>
<dbReference type="InterPro" id="IPR013320">
    <property type="entry name" value="ConA-like_dom_sf"/>
</dbReference>
<evidence type="ECO:0000256" key="1">
    <source>
        <dbReference type="ARBA" id="ARBA00022786"/>
    </source>
</evidence>
<comment type="caution">
    <text evidence="4">The sequence shown here is derived from an EMBL/GenBank/DDBJ whole genome shotgun (WGS) entry which is preliminary data.</text>
</comment>
<reference evidence="4" key="1">
    <citation type="journal article" date="2023" name="G3 (Bethesda)">
        <title>Whole genome assemblies of Zophobas morio and Tenebrio molitor.</title>
        <authorList>
            <person name="Kaur S."/>
            <person name="Stinson S.A."/>
            <person name="diCenzo G.C."/>
        </authorList>
    </citation>
    <scope>NUCLEOTIDE SEQUENCE</scope>
    <source>
        <strain evidence="4">QUZm001</strain>
    </source>
</reference>
<feature type="domain" description="B30.2/SPRY" evidence="3">
    <location>
        <begin position="12"/>
        <end position="211"/>
    </location>
</feature>
<organism evidence="4 5">
    <name type="scientific">Zophobas morio</name>
    <dbReference type="NCBI Taxonomy" id="2755281"/>
    <lineage>
        <taxon>Eukaryota</taxon>
        <taxon>Metazoa</taxon>
        <taxon>Ecdysozoa</taxon>
        <taxon>Arthropoda</taxon>
        <taxon>Hexapoda</taxon>
        <taxon>Insecta</taxon>
        <taxon>Pterygota</taxon>
        <taxon>Neoptera</taxon>
        <taxon>Endopterygota</taxon>
        <taxon>Coleoptera</taxon>
        <taxon>Polyphaga</taxon>
        <taxon>Cucujiformia</taxon>
        <taxon>Tenebrionidae</taxon>
        <taxon>Zophobas</taxon>
    </lineage>
</organism>
<keyword evidence="5" id="KW-1185">Reference proteome</keyword>
<dbReference type="PANTHER" id="PTHR12245">
    <property type="entry name" value="SPRY DOMAIN CONTAINING SOCS BOX PROTEIN"/>
    <property type="match status" value="1"/>
</dbReference>
<dbReference type="PROSITE" id="PS50188">
    <property type="entry name" value="B302_SPRY"/>
    <property type="match status" value="1"/>
</dbReference>
<evidence type="ECO:0000313" key="5">
    <source>
        <dbReference type="Proteomes" id="UP001168821"/>
    </source>
</evidence>
<dbReference type="InterPro" id="IPR001870">
    <property type="entry name" value="B30.2/SPRY"/>
</dbReference>
<dbReference type="InterPro" id="IPR050672">
    <property type="entry name" value="FBXO45-Fsn/SPSB_families"/>
</dbReference>
<protein>
    <recommendedName>
        <fullName evidence="3">B30.2/SPRY domain-containing protein</fullName>
    </recommendedName>
</protein>
<evidence type="ECO:0000259" key="3">
    <source>
        <dbReference type="PROSITE" id="PS50188"/>
    </source>
</evidence>
<keyword evidence="1" id="KW-0833">Ubl conjugation pathway</keyword>
<name>A0AA38HZ69_9CUCU</name>
<dbReference type="InterPro" id="IPR043136">
    <property type="entry name" value="B30.2/SPRY_sf"/>
</dbReference>
<dbReference type="SUPFAM" id="SSF49899">
    <property type="entry name" value="Concanavalin A-like lectins/glucanases"/>
    <property type="match status" value="1"/>
</dbReference>
<evidence type="ECO:0000313" key="4">
    <source>
        <dbReference type="EMBL" id="KAJ3646263.1"/>
    </source>
</evidence>
<dbReference type="InterPro" id="IPR003877">
    <property type="entry name" value="SPRY_dom"/>
</dbReference>
<evidence type="ECO:0000256" key="2">
    <source>
        <dbReference type="SAM" id="MobiDB-lite"/>
    </source>
</evidence>
<dbReference type="GO" id="GO:0043161">
    <property type="term" value="P:proteasome-mediated ubiquitin-dependent protein catabolic process"/>
    <property type="evidence" value="ECO:0007669"/>
    <property type="project" value="TreeGrafter"/>
</dbReference>
<proteinExistence type="predicted"/>
<feature type="region of interest" description="Disordered" evidence="2">
    <location>
        <begin position="260"/>
        <end position="280"/>
    </location>
</feature>
<dbReference type="Gene3D" id="2.60.120.920">
    <property type="match status" value="1"/>
</dbReference>
<dbReference type="CDD" id="cd12876">
    <property type="entry name" value="SPRY_SOCS3"/>
    <property type="match status" value="1"/>
</dbReference>
<dbReference type="EMBL" id="JALNTZ010000007">
    <property type="protein sequence ID" value="KAJ3646263.1"/>
    <property type="molecule type" value="Genomic_DNA"/>
</dbReference>
<dbReference type="Pfam" id="PF00622">
    <property type="entry name" value="SPRY"/>
    <property type="match status" value="1"/>
</dbReference>
<dbReference type="Proteomes" id="UP001168821">
    <property type="component" value="Unassembled WGS sequence"/>
</dbReference>